<feature type="transmembrane region" description="Helical" evidence="1">
    <location>
        <begin position="225"/>
        <end position="247"/>
    </location>
</feature>
<feature type="transmembrane region" description="Helical" evidence="1">
    <location>
        <begin position="77"/>
        <end position="100"/>
    </location>
</feature>
<dbReference type="EMBL" id="CADCXY010000007">
    <property type="protein sequence ID" value="CAB0151879.1"/>
    <property type="molecule type" value="Genomic_DNA"/>
</dbReference>
<feature type="transmembrane region" description="Helical" evidence="1">
    <location>
        <begin position="180"/>
        <end position="204"/>
    </location>
</feature>
<evidence type="ECO:0000256" key="1">
    <source>
        <dbReference type="SAM" id="Phobius"/>
    </source>
</evidence>
<evidence type="ECO:0008006" key="4">
    <source>
        <dbReference type="Google" id="ProtNLM"/>
    </source>
</evidence>
<protein>
    <recommendedName>
        <fullName evidence="4">Divalent metal cation transporter MntH</fullName>
    </recommendedName>
</protein>
<dbReference type="Proteomes" id="UP000481517">
    <property type="component" value="Unassembled WGS sequence"/>
</dbReference>
<feature type="transmembrane region" description="Helical" evidence="1">
    <location>
        <begin position="143"/>
        <end position="160"/>
    </location>
</feature>
<feature type="transmembrane region" description="Helical" evidence="1">
    <location>
        <begin position="316"/>
        <end position="335"/>
    </location>
</feature>
<keyword evidence="1" id="KW-0472">Membrane</keyword>
<sequence>MATRLTTLGPGIILAAAAVGASHLVAATQAGALFGWQLLGLVAFVNILKYPFFRFGVTYTLTHNESLVSGYYRKHKLYLGAFTLLNLIAAVVNTAGVLLLTASLLQIFLPKLSLTLLCWLVLLICLLVLLAGQYRTLDRISKWIMVSLSMATVIAVIVAWQNYTPPPADFVAPSPWRLSALAFLVAMMGWMPVPIELSVINSLWLRSKQKLTQVTLRDGIFDFNLGYWTTVILALLFLALGALVQYGSPQPIEMAGMKFADQFVAMYRATIGEWAGYLVGAIAVLCMFGTTLAVLDGYARTLAESFHTLTKRQYPLSGWVIGQAVAGMLVILYFQSALGPMLSFAMTLAFLTTPFFAWLNYTLVREQKLATGLHLWAGLGLLYLCSFTLLYLYWLLFL</sequence>
<keyword evidence="3" id="KW-1185">Reference proteome</keyword>
<feature type="transmembrane region" description="Helical" evidence="1">
    <location>
        <begin position="274"/>
        <end position="295"/>
    </location>
</feature>
<feature type="transmembrane region" description="Helical" evidence="1">
    <location>
        <begin position="112"/>
        <end position="131"/>
    </location>
</feature>
<dbReference type="AlphaFoldDB" id="A0A6S6WP20"/>
<dbReference type="RefSeq" id="WP_173921201.1">
    <property type="nucleotide sequence ID" value="NZ_CADCXY010000007.1"/>
</dbReference>
<organism evidence="2 3">
    <name type="scientific">Pseudidiomarina piscicola</name>
    <dbReference type="NCBI Taxonomy" id="2614830"/>
    <lineage>
        <taxon>Bacteria</taxon>
        <taxon>Pseudomonadati</taxon>
        <taxon>Pseudomonadota</taxon>
        <taxon>Gammaproteobacteria</taxon>
        <taxon>Alteromonadales</taxon>
        <taxon>Idiomarinaceae</taxon>
        <taxon>Pseudidiomarina</taxon>
    </lineage>
</organism>
<gene>
    <name evidence="2" type="ORF">PSI9734_02239</name>
</gene>
<proteinExistence type="predicted"/>
<evidence type="ECO:0000313" key="2">
    <source>
        <dbReference type="EMBL" id="CAB0151879.1"/>
    </source>
</evidence>
<reference evidence="2 3" key="1">
    <citation type="submission" date="2020-02" db="EMBL/GenBank/DDBJ databases">
        <authorList>
            <person name="Rodrigo-Torres L."/>
            <person name="Arahal R. D."/>
            <person name="Lucena T."/>
        </authorList>
    </citation>
    <scope>NUCLEOTIDE SEQUENCE [LARGE SCALE GENOMIC DNA]</scope>
    <source>
        <strain evidence="2 3">CECT 9734</strain>
    </source>
</reference>
<feature type="transmembrane region" description="Helical" evidence="1">
    <location>
        <begin position="373"/>
        <end position="396"/>
    </location>
</feature>
<evidence type="ECO:0000313" key="3">
    <source>
        <dbReference type="Proteomes" id="UP000481517"/>
    </source>
</evidence>
<keyword evidence="1" id="KW-0812">Transmembrane</keyword>
<accession>A0A6S6WP20</accession>
<feature type="transmembrane region" description="Helical" evidence="1">
    <location>
        <begin position="341"/>
        <end position="361"/>
    </location>
</feature>
<name>A0A6S6WP20_9GAMM</name>
<keyword evidence="1" id="KW-1133">Transmembrane helix</keyword>
<feature type="transmembrane region" description="Helical" evidence="1">
    <location>
        <begin position="37"/>
        <end position="57"/>
    </location>
</feature>